<dbReference type="GO" id="GO:0005634">
    <property type="term" value="C:nucleus"/>
    <property type="evidence" value="ECO:0007669"/>
    <property type="project" value="TreeGrafter"/>
</dbReference>
<keyword evidence="6" id="KW-0472">Membrane</keyword>
<keyword evidence="9" id="KW-1185">Reference proteome</keyword>
<keyword evidence="1" id="KW-0808">Transferase</keyword>
<feature type="transmembrane region" description="Helical" evidence="6">
    <location>
        <begin position="225"/>
        <end position="246"/>
    </location>
</feature>
<dbReference type="GO" id="GO:0005737">
    <property type="term" value="C:cytoplasm"/>
    <property type="evidence" value="ECO:0007669"/>
    <property type="project" value="TreeGrafter"/>
</dbReference>
<evidence type="ECO:0000256" key="5">
    <source>
        <dbReference type="ARBA" id="ARBA00037982"/>
    </source>
</evidence>
<dbReference type="GO" id="GO:0004672">
    <property type="term" value="F:protein kinase activity"/>
    <property type="evidence" value="ECO:0007669"/>
    <property type="project" value="InterPro"/>
</dbReference>
<reference evidence="8" key="1">
    <citation type="submission" date="2020-11" db="EMBL/GenBank/DDBJ databases">
        <authorList>
            <person name="Tran Van P."/>
        </authorList>
    </citation>
    <scope>NUCLEOTIDE SEQUENCE</scope>
</reference>
<proteinExistence type="inferred from homology"/>
<dbReference type="SMART" id="SM00220">
    <property type="entry name" value="S_TKc"/>
    <property type="match status" value="1"/>
</dbReference>
<keyword evidence="6" id="KW-0812">Transmembrane</keyword>
<dbReference type="AlphaFoldDB" id="A0A7R9MC70"/>
<dbReference type="PROSITE" id="PS00108">
    <property type="entry name" value="PROTEIN_KINASE_ST"/>
    <property type="match status" value="1"/>
</dbReference>
<accession>A0A7R9MC70</accession>
<name>A0A7R9MC70_9ACAR</name>
<sequence>MDETEMDTENTDFNDKEKERCLNEGQNLIKVRSPYVVEYYNSWLKPGCLYIQMELGLNSLMDILLIKPTIFTRDPGAPMNIFEYFVSCEIFRELLECVQYLHELEPPFIHRDLKPENILITNTGDQDRFIKLCDFGLATVHDKRIHYRTIHKHSADVGDIRYIAPEVSQGQNSIWTKRPECKDILREFNNWSIMPDTITSDSNFKETLEGVCNSTFFQVFVDLKYALNISLNMIALISTLMSFGYIMGSMTVAN</sequence>
<dbReference type="InterPro" id="IPR050339">
    <property type="entry name" value="CC_SR_Kinase"/>
</dbReference>
<keyword evidence="2" id="KW-0547">Nucleotide-binding</keyword>
<comment type="similarity">
    <text evidence="5">Belongs to the protein kinase superfamily. Ser/Thr protein kinase family. GCN2 subfamily.</text>
</comment>
<keyword evidence="3" id="KW-0418">Kinase</keyword>
<dbReference type="Pfam" id="PF00069">
    <property type="entry name" value="Pkinase"/>
    <property type="match status" value="1"/>
</dbReference>
<organism evidence="8">
    <name type="scientific">Oppiella nova</name>
    <dbReference type="NCBI Taxonomy" id="334625"/>
    <lineage>
        <taxon>Eukaryota</taxon>
        <taxon>Metazoa</taxon>
        <taxon>Ecdysozoa</taxon>
        <taxon>Arthropoda</taxon>
        <taxon>Chelicerata</taxon>
        <taxon>Arachnida</taxon>
        <taxon>Acari</taxon>
        <taxon>Acariformes</taxon>
        <taxon>Sarcoptiformes</taxon>
        <taxon>Oribatida</taxon>
        <taxon>Brachypylina</taxon>
        <taxon>Oppioidea</taxon>
        <taxon>Oppiidae</taxon>
        <taxon>Oppiella</taxon>
    </lineage>
</organism>
<dbReference type="PROSITE" id="PS50011">
    <property type="entry name" value="PROTEIN_KINASE_DOM"/>
    <property type="match status" value="1"/>
</dbReference>
<dbReference type="Proteomes" id="UP000728032">
    <property type="component" value="Unassembled WGS sequence"/>
</dbReference>
<evidence type="ECO:0000313" key="8">
    <source>
        <dbReference type="EMBL" id="CAD7657508.1"/>
    </source>
</evidence>
<evidence type="ECO:0000256" key="4">
    <source>
        <dbReference type="ARBA" id="ARBA00022840"/>
    </source>
</evidence>
<keyword evidence="6" id="KW-1133">Transmembrane helix</keyword>
<dbReference type="OrthoDB" id="346907at2759"/>
<evidence type="ECO:0000256" key="6">
    <source>
        <dbReference type="SAM" id="Phobius"/>
    </source>
</evidence>
<keyword evidence="4" id="KW-0067">ATP-binding</keyword>
<evidence type="ECO:0000313" key="9">
    <source>
        <dbReference type="Proteomes" id="UP000728032"/>
    </source>
</evidence>
<feature type="domain" description="Protein kinase" evidence="7">
    <location>
        <begin position="1"/>
        <end position="254"/>
    </location>
</feature>
<evidence type="ECO:0000259" key="7">
    <source>
        <dbReference type="PROSITE" id="PS50011"/>
    </source>
</evidence>
<dbReference type="GO" id="GO:0005524">
    <property type="term" value="F:ATP binding"/>
    <property type="evidence" value="ECO:0007669"/>
    <property type="project" value="UniProtKB-KW"/>
</dbReference>
<gene>
    <name evidence="8" type="ORF">ONB1V03_LOCUS14136</name>
</gene>
<dbReference type="EMBL" id="CAJPVJ010013132">
    <property type="protein sequence ID" value="CAG2174694.1"/>
    <property type="molecule type" value="Genomic_DNA"/>
</dbReference>
<dbReference type="Gene3D" id="1.10.510.10">
    <property type="entry name" value="Transferase(Phosphotransferase) domain 1"/>
    <property type="match status" value="1"/>
</dbReference>
<dbReference type="InterPro" id="IPR000719">
    <property type="entry name" value="Prot_kinase_dom"/>
</dbReference>
<evidence type="ECO:0000256" key="2">
    <source>
        <dbReference type="ARBA" id="ARBA00022741"/>
    </source>
</evidence>
<dbReference type="SUPFAM" id="SSF56112">
    <property type="entry name" value="Protein kinase-like (PK-like)"/>
    <property type="match status" value="1"/>
</dbReference>
<dbReference type="PANTHER" id="PTHR11042">
    <property type="entry name" value="EUKARYOTIC TRANSLATION INITIATION FACTOR 2-ALPHA KINASE EIF2-ALPHA KINASE -RELATED"/>
    <property type="match status" value="1"/>
</dbReference>
<dbReference type="InterPro" id="IPR008271">
    <property type="entry name" value="Ser/Thr_kinase_AS"/>
</dbReference>
<dbReference type="EMBL" id="OC927957">
    <property type="protein sequence ID" value="CAD7657508.1"/>
    <property type="molecule type" value="Genomic_DNA"/>
</dbReference>
<evidence type="ECO:0000256" key="3">
    <source>
        <dbReference type="ARBA" id="ARBA00022777"/>
    </source>
</evidence>
<protein>
    <recommendedName>
        <fullName evidence="7">Protein kinase domain-containing protein</fullName>
    </recommendedName>
</protein>
<dbReference type="Gene3D" id="3.30.200.20">
    <property type="entry name" value="Phosphorylase Kinase, domain 1"/>
    <property type="match status" value="1"/>
</dbReference>
<dbReference type="InterPro" id="IPR011009">
    <property type="entry name" value="Kinase-like_dom_sf"/>
</dbReference>
<evidence type="ECO:0000256" key="1">
    <source>
        <dbReference type="ARBA" id="ARBA00022679"/>
    </source>
</evidence>